<evidence type="ECO:0000256" key="2">
    <source>
        <dbReference type="ARBA" id="ARBA00022935"/>
    </source>
</evidence>
<dbReference type="InterPro" id="IPR055390">
    <property type="entry name" value="AraA_central"/>
</dbReference>
<evidence type="ECO:0000259" key="7">
    <source>
        <dbReference type="Pfam" id="PF02610"/>
    </source>
</evidence>
<dbReference type="HAMAP" id="MF_00519">
    <property type="entry name" value="Arabinose_Isome"/>
    <property type="match status" value="1"/>
</dbReference>
<dbReference type="Pfam" id="PF11762">
    <property type="entry name" value="Arabinose_Iso_C"/>
    <property type="match status" value="1"/>
</dbReference>
<dbReference type="EMBL" id="SNWP01000010">
    <property type="protein sequence ID" value="TDO29016.1"/>
    <property type="molecule type" value="Genomic_DNA"/>
</dbReference>
<comment type="pathway">
    <text evidence="6">Carbohydrate degradation; L-arabinose degradation via L-ribulose; D-xylulose 5-phosphate from L-arabinose (bacterial route): step 1/3.</text>
</comment>
<dbReference type="PANTHER" id="PTHR38464:SF1">
    <property type="entry name" value="L-ARABINOSE ISOMERASE"/>
    <property type="match status" value="1"/>
</dbReference>
<feature type="domain" description="L-arabinose isomerase central" evidence="9">
    <location>
        <begin position="177"/>
        <end position="324"/>
    </location>
</feature>
<dbReference type="PIRSF" id="PIRSF001478">
    <property type="entry name" value="L-ara_isomerase"/>
    <property type="match status" value="1"/>
</dbReference>
<dbReference type="SUPFAM" id="SSF53743">
    <property type="entry name" value="FucI/AraA N-terminal and middle domains"/>
    <property type="match status" value="1"/>
</dbReference>
<dbReference type="InterPro" id="IPR004216">
    <property type="entry name" value="Fuc/Ara_isomerase_C"/>
</dbReference>
<dbReference type="InterPro" id="IPR038583">
    <property type="entry name" value="AraA_N_sf"/>
</dbReference>
<dbReference type="GO" id="GO:0019569">
    <property type="term" value="P:L-arabinose catabolic process to D-xylulose 5-phosphate"/>
    <property type="evidence" value="ECO:0007669"/>
    <property type="project" value="UniProtKB-UniRule"/>
</dbReference>
<comment type="catalytic activity">
    <reaction evidence="6">
        <text>beta-L-arabinopyranose = L-ribulose</text>
        <dbReference type="Rhea" id="RHEA:14821"/>
        <dbReference type="ChEBI" id="CHEBI:16880"/>
        <dbReference type="ChEBI" id="CHEBI:40886"/>
        <dbReference type="EC" id="5.3.1.4"/>
    </reaction>
</comment>
<feature type="domain" description="L-arabinose isomerase C-terminal" evidence="8">
    <location>
        <begin position="328"/>
        <end position="471"/>
    </location>
</feature>
<dbReference type="GO" id="GO:0005829">
    <property type="term" value="C:cytosol"/>
    <property type="evidence" value="ECO:0007669"/>
    <property type="project" value="TreeGrafter"/>
</dbReference>
<comment type="cofactor">
    <cofactor evidence="6">
        <name>Mn(2+)</name>
        <dbReference type="ChEBI" id="CHEBI:29035"/>
    </cofactor>
    <text evidence="6">Binds 1 Mn(2+) ion per subunit.</text>
</comment>
<sequence length="496" mass="55177">MINLKQLEVWFVTGSQHLYGEETLKQVAANSTVIADALNKAQGMPVQIVYKPTVKSTEEIFAICQEANNATNCIGIITWMHTFSPAKMWIAGLKILRKPLLHFHTQFNRDIPWATIDMDFMNLNQSAHGDREFGFIMSRMRIDRKVVVGHWSDAECIDKINGWIRAAAGWHDWQGARFVRFGDNMRFVAVTEGDKVEAEVKFGYSVNTYGVGDLVQVMNEVSDSDINALVDEYIASYTLMDSLQKGGAQHASLQTAAKIELGIERFLQQGNFKGFTTTFEDLHGLEQLPGIAAQRLMAKGYGFAGEGDWKTAALVRAMKVMGSGLKGGNSFMEDYTYHFNPDNKLVLGAHMLEICESIADGKPSCEIHPLGIGGKADPVRLVFNSGSGPAINASIVDMGNRFRLLVNDVMAVAPISSLPKLPVARVLWKPYPDMQNGCAAWILAGGAHHTCYSQNITSEQMEDFAAMAGIEFVCINNNTKMYQFKNELRWNDKFYQ</sequence>
<evidence type="ECO:0000313" key="11">
    <source>
        <dbReference type="Proteomes" id="UP000295741"/>
    </source>
</evidence>
<comment type="similarity">
    <text evidence="6">Belongs to the arabinose isomerase family.</text>
</comment>
<feature type="binding site" evidence="6">
    <location>
        <position position="350"/>
    </location>
    <ligand>
        <name>Mn(2+)</name>
        <dbReference type="ChEBI" id="CHEBI:29035"/>
    </ligand>
</feature>
<keyword evidence="2 6" id="KW-0054">Arabinose catabolism</keyword>
<reference evidence="10 11" key="1">
    <citation type="submission" date="2019-03" db="EMBL/GenBank/DDBJ databases">
        <title>Genomic Encyclopedia of Archaeal and Bacterial Type Strains, Phase II (KMG-II): from individual species to whole genera.</title>
        <authorList>
            <person name="Goeker M."/>
        </authorList>
    </citation>
    <scope>NUCLEOTIDE SEQUENCE [LARGE SCALE GENOMIC DNA]</scope>
    <source>
        <strain evidence="10 11">DSM 28323</strain>
    </source>
</reference>
<organism evidence="10 11">
    <name type="scientific">Sediminibacterium goheungense</name>
    <dbReference type="NCBI Taxonomy" id="1086393"/>
    <lineage>
        <taxon>Bacteria</taxon>
        <taxon>Pseudomonadati</taxon>
        <taxon>Bacteroidota</taxon>
        <taxon>Chitinophagia</taxon>
        <taxon>Chitinophagales</taxon>
        <taxon>Chitinophagaceae</taxon>
        <taxon>Sediminibacterium</taxon>
    </lineage>
</organism>
<keyword evidence="5 6" id="KW-0119">Carbohydrate metabolism</keyword>
<gene>
    <name evidence="6" type="primary">araA</name>
    <name evidence="10" type="ORF">BC659_1098</name>
</gene>
<name>A0A4R6J403_9BACT</name>
<dbReference type="AlphaFoldDB" id="A0A4R6J403"/>
<feature type="binding site" evidence="6">
    <location>
        <position position="333"/>
    </location>
    <ligand>
        <name>Mn(2+)</name>
        <dbReference type="ChEBI" id="CHEBI:29035"/>
    </ligand>
</feature>
<keyword evidence="4 6" id="KW-0413">Isomerase</keyword>
<accession>A0A4R6J403</accession>
<dbReference type="Pfam" id="PF24856">
    <property type="entry name" value="AraA_central"/>
    <property type="match status" value="1"/>
</dbReference>
<proteinExistence type="inferred from homology"/>
<evidence type="ECO:0000256" key="4">
    <source>
        <dbReference type="ARBA" id="ARBA00023235"/>
    </source>
</evidence>
<dbReference type="InterPro" id="IPR024664">
    <property type="entry name" value="Ara_Isoase_C"/>
</dbReference>
<dbReference type="Pfam" id="PF02610">
    <property type="entry name" value="AraA_N"/>
    <property type="match status" value="1"/>
</dbReference>
<evidence type="ECO:0000313" key="10">
    <source>
        <dbReference type="EMBL" id="TDO29016.1"/>
    </source>
</evidence>
<keyword evidence="1 6" id="KW-0479">Metal-binding</keyword>
<dbReference type="SUPFAM" id="SSF50443">
    <property type="entry name" value="FucI/AraA C-terminal domain-like"/>
    <property type="match status" value="1"/>
</dbReference>
<dbReference type="InterPro" id="IPR009015">
    <property type="entry name" value="Fucose_isomerase_N/cen_sf"/>
</dbReference>
<dbReference type="Proteomes" id="UP000295741">
    <property type="component" value="Unassembled WGS sequence"/>
</dbReference>
<dbReference type="GO" id="GO:0030145">
    <property type="term" value="F:manganese ion binding"/>
    <property type="evidence" value="ECO:0007669"/>
    <property type="project" value="UniProtKB-UniRule"/>
</dbReference>
<evidence type="ECO:0000256" key="1">
    <source>
        <dbReference type="ARBA" id="ARBA00022723"/>
    </source>
</evidence>
<feature type="binding site" evidence="6">
    <location>
        <position position="306"/>
    </location>
    <ligand>
        <name>Mn(2+)</name>
        <dbReference type="ChEBI" id="CHEBI:29035"/>
    </ligand>
</feature>
<comment type="function">
    <text evidence="6">Catalyzes the conversion of L-arabinose to L-ribulose.</text>
</comment>
<comment type="caution">
    <text evidence="10">The sequence shown here is derived from an EMBL/GenBank/DDBJ whole genome shotgun (WGS) entry which is preliminary data.</text>
</comment>
<dbReference type="CDD" id="cd03557">
    <property type="entry name" value="L-arabinose_isomerase"/>
    <property type="match status" value="1"/>
</dbReference>
<feature type="binding site" evidence="6">
    <location>
        <position position="449"/>
    </location>
    <ligand>
        <name>Mn(2+)</name>
        <dbReference type="ChEBI" id="CHEBI:29035"/>
    </ligand>
</feature>
<dbReference type="PANTHER" id="PTHR38464">
    <property type="entry name" value="L-ARABINOSE ISOMERASE"/>
    <property type="match status" value="1"/>
</dbReference>
<feature type="domain" description="L-arabinose isomerase N-terminal" evidence="7">
    <location>
        <begin position="8"/>
        <end position="174"/>
    </location>
</feature>
<dbReference type="InterPro" id="IPR003762">
    <property type="entry name" value="Lara_isomerase"/>
</dbReference>
<evidence type="ECO:0000259" key="9">
    <source>
        <dbReference type="Pfam" id="PF24856"/>
    </source>
</evidence>
<dbReference type="RefSeq" id="WP_133473625.1">
    <property type="nucleotide sequence ID" value="NZ_SNWP01000010.1"/>
</dbReference>
<evidence type="ECO:0000256" key="5">
    <source>
        <dbReference type="ARBA" id="ARBA00023277"/>
    </source>
</evidence>
<dbReference type="InterPro" id="IPR055389">
    <property type="entry name" value="AraA_N"/>
</dbReference>
<dbReference type="OrthoDB" id="9765600at2"/>
<evidence type="ECO:0000256" key="6">
    <source>
        <dbReference type="HAMAP-Rule" id="MF_00519"/>
    </source>
</evidence>
<evidence type="ECO:0000256" key="3">
    <source>
        <dbReference type="ARBA" id="ARBA00023211"/>
    </source>
</evidence>
<dbReference type="EC" id="5.3.1.4" evidence="6"/>
<protein>
    <recommendedName>
        <fullName evidence="6">L-arabinose isomerase</fullName>
        <ecNumber evidence="6">5.3.1.4</ecNumber>
    </recommendedName>
</protein>
<keyword evidence="3 6" id="KW-0464">Manganese</keyword>
<dbReference type="NCBIfam" id="NF002795">
    <property type="entry name" value="PRK02929.1"/>
    <property type="match status" value="1"/>
</dbReference>
<dbReference type="GO" id="GO:0008733">
    <property type="term" value="F:L-arabinose isomerase activity"/>
    <property type="evidence" value="ECO:0007669"/>
    <property type="project" value="UniProtKB-UniRule"/>
</dbReference>
<keyword evidence="11" id="KW-1185">Reference proteome</keyword>
<evidence type="ECO:0000259" key="8">
    <source>
        <dbReference type="Pfam" id="PF11762"/>
    </source>
</evidence>
<dbReference type="Gene3D" id="3.40.50.10940">
    <property type="match status" value="1"/>
</dbReference>
<dbReference type="UniPathway" id="UPA00145">
    <property type="reaction ID" value="UER00565"/>
</dbReference>